<evidence type="ECO:0000256" key="1">
    <source>
        <dbReference type="SAM" id="Coils"/>
    </source>
</evidence>
<dbReference type="OrthoDB" id="42617at2759"/>
<feature type="coiled-coil region" evidence="1">
    <location>
        <begin position="277"/>
        <end position="345"/>
    </location>
</feature>
<evidence type="ECO:0000313" key="4">
    <source>
        <dbReference type="Proteomes" id="UP000266841"/>
    </source>
</evidence>
<gene>
    <name evidence="3" type="ORF">THAOC_21109</name>
</gene>
<accession>K0RYB5</accession>
<dbReference type="EMBL" id="AGNL01024330">
    <property type="protein sequence ID" value="EJK58738.1"/>
    <property type="molecule type" value="Genomic_DNA"/>
</dbReference>
<dbReference type="AlphaFoldDB" id="K0RYB5"/>
<evidence type="ECO:0000256" key="2">
    <source>
        <dbReference type="SAM" id="MobiDB-lite"/>
    </source>
</evidence>
<sequence>YCTSNAEIDNPHPISGRGSSYLWPAAGCRPFVGKPGEEREPRARSRAQPAAGVQAACDVEVLCPIRIAEAKLEQGAKKFDDLPGFFPLLAAAFSTPPIASIGRSSSHQQQSFSLAYTNLPGEHGDGNITIDESVLQQMRSELDVASPNVDLLTTSEAMKYYHLNQQDDDGVKIKSLIHELNETMKEDLPKAIQPSKEKPSKPYKSPIQVYQLVPRVQPIQKASVFFLSVKPTEAKDADSKPKLDWKTANKGHKATAFQATNYLNMLGETKSNKPEDGDALNEDLKQQQAELRNEKRKLQAQAFYDANRRTNPNEAIKNRIEKSNKERAEKERSALERSYAERKERIDEQLYMDELKQQEQGADRDPQKAKGDDVINLSTKEKLLSLSSGRRGISIFERPSFVETTPLLVSQTLVFDYDELTPFQQRSIEIARWYNEEHLERMKLEASAGEEGGIEASPFTAVIDTISAKMTTSKKHADRSPPRRYATLAAIEFIGGGKVQLTGVGRVLLHSYFSSSDAGLSRDEQELNALLTRIQEIDRKASLDSEDDRVSEGKEEERDESDREPSVIMAEFEVLLDNSSIVAEMTSKYSDVSQNRSSTMHAITRLYRSANRVYRLHEERKKLVAGLRAGEARLKLGRARKEGECILFDDFEYDGLGLHNNFNVDELAECVQYSELETTDNFGFSYGFLSTFPDLTSEVMSLLEPFYSPHHREREEFVAEVSSFVALRTLEDYASPTELATALLTLTAKERLDMSYEIMLRHKDELSALTRTMSKDLIDCGEECKDLW</sequence>
<protein>
    <submittedName>
        <fullName evidence="3">Uncharacterized protein</fullName>
    </submittedName>
</protein>
<name>K0RYB5_THAOC</name>
<keyword evidence="4" id="KW-1185">Reference proteome</keyword>
<organism evidence="3 4">
    <name type="scientific">Thalassiosira oceanica</name>
    <name type="common">Marine diatom</name>
    <dbReference type="NCBI Taxonomy" id="159749"/>
    <lineage>
        <taxon>Eukaryota</taxon>
        <taxon>Sar</taxon>
        <taxon>Stramenopiles</taxon>
        <taxon>Ochrophyta</taxon>
        <taxon>Bacillariophyta</taxon>
        <taxon>Coscinodiscophyceae</taxon>
        <taxon>Thalassiosirophycidae</taxon>
        <taxon>Thalassiosirales</taxon>
        <taxon>Thalassiosiraceae</taxon>
        <taxon>Thalassiosira</taxon>
    </lineage>
</organism>
<reference evidence="3 4" key="1">
    <citation type="journal article" date="2012" name="Genome Biol.">
        <title>Genome and low-iron response of an oceanic diatom adapted to chronic iron limitation.</title>
        <authorList>
            <person name="Lommer M."/>
            <person name="Specht M."/>
            <person name="Roy A.S."/>
            <person name="Kraemer L."/>
            <person name="Andreson R."/>
            <person name="Gutowska M.A."/>
            <person name="Wolf J."/>
            <person name="Bergner S.V."/>
            <person name="Schilhabel M.B."/>
            <person name="Klostermeier U.C."/>
            <person name="Beiko R.G."/>
            <person name="Rosenstiel P."/>
            <person name="Hippler M."/>
            <person name="Laroche J."/>
        </authorList>
    </citation>
    <scope>NUCLEOTIDE SEQUENCE [LARGE SCALE GENOMIC DNA]</scope>
    <source>
        <strain evidence="3 4">CCMP1005</strain>
    </source>
</reference>
<feature type="region of interest" description="Disordered" evidence="2">
    <location>
        <begin position="541"/>
        <end position="564"/>
    </location>
</feature>
<comment type="caution">
    <text evidence="3">The sequence shown here is derived from an EMBL/GenBank/DDBJ whole genome shotgun (WGS) entry which is preliminary data.</text>
</comment>
<feature type="non-terminal residue" evidence="3">
    <location>
        <position position="1"/>
    </location>
</feature>
<dbReference type="Proteomes" id="UP000266841">
    <property type="component" value="Unassembled WGS sequence"/>
</dbReference>
<evidence type="ECO:0000313" key="3">
    <source>
        <dbReference type="EMBL" id="EJK58738.1"/>
    </source>
</evidence>
<proteinExistence type="predicted"/>
<keyword evidence="1" id="KW-0175">Coiled coil</keyword>